<feature type="repeat" description="ANK" evidence="1">
    <location>
        <begin position="525"/>
        <end position="557"/>
    </location>
</feature>
<evidence type="ECO:0000313" key="5">
    <source>
        <dbReference type="Proteomes" id="UP001397290"/>
    </source>
</evidence>
<keyword evidence="1" id="KW-0040">ANK repeat</keyword>
<name>A0AAW0S8B5_9HYPO</name>
<proteinExistence type="predicted"/>
<gene>
    <name evidence="4" type="ORF">G3M48_000815</name>
</gene>
<dbReference type="Pfam" id="PF26640">
    <property type="entry name" value="DUF8212"/>
    <property type="match status" value="1"/>
</dbReference>
<dbReference type="Proteomes" id="UP001397290">
    <property type="component" value="Unassembled WGS sequence"/>
</dbReference>
<dbReference type="SUPFAM" id="SSF48403">
    <property type="entry name" value="Ankyrin repeat"/>
    <property type="match status" value="1"/>
</dbReference>
<accession>A0AAW0S8B5</accession>
<dbReference type="InterPro" id="IPR002110">
    <property type="entry name" value="Ankyrin_rpt"/>
</dbReference>
<feature type="repeat" description="ANK" evidence="1">
    <location>
        <begin position="694"/>
        <end position="726"/>
    </location>
</feature>
<feature type="repeat" description="ANK" evidence="1">
    <location>
        <begin position="591"/>
        <end position="615"/>
    </location>
</feature>
<dbReference type="AlphaFoldDB" id="A0AAW0S8B5"/>
<sequence>MRLLNTSTVQVEEFGLETLPRYAILSHRWGNEEVTLQDLESGQAAEKFGFEKVLRFCYRAKNDGFTYAWIDTCCIDKASSAELSEAINSMYQWYFDADRCYAYLADVPSLKATFQESEWFERGFTLQELLAPAEVYFLDDQWNDIGTKTSLRNAVSLRTGIPSDMLSGIADIDTASVAQRMSWAASRKTTRLEDRAYCLMGIFGVNMPLIYGEGERAFTRLQEEIMKISDDQSIFAWESSDTRTGLLATSPAAFASSKNIVPLKRPDTPSSQLTVTSRGIYLDIQFIATSPRRVGLAVLHCVEDDGTPKQIGIYVKDLFWTMQSFERVLSQSLERIHPGTLDSPGIEDRVSQRRVCVQTKRISTTRNLGANRQANGIHDYEDCSGLALSHTYSMVAALHNAVAEGEDGVVWLLLSRRSIDVNYVDALGRTPLRTAVELGHETIVMMLLQSDGIYIRDESQQNLLSVAVSAGHEGVAKLLLEQGVEIDVQDETGRTPLWVAAQTGRRELALRLLNRGAAKDRRDKNQRTPLWAAADSGEGDTVNLLLEYRAAINYRDEFGQTALAAACSKGHADVVMLLLFYSADVNLTDIRGRSPLWTATANGDEAVVRMLLQTGKAELKTASDGWTPLWLAVRDGLEGLVELLVSHGANTQSIFPLDHEMGKSLLWKAVRCGHAESARLLLDTGKMSPDTRSDKMTPLSLAASNNDRRLVELLLHHGADARAKDSHGRTPISRAADAGYDELVKIMEESRPTAGDGRLRALFRAARDKG</sequence>
<feature type="repeat" description="ANK" evidence="1">
    <location>
        <begin position="624"/>
        <end position="650"/>
    </location>
</feature>
<dbReference type="SMART" id="SM00248">
    <property type="entry name" value="ANK"/>
    <property type="match status" value="11"/>
</dbReference>
<dbReference type="Gene3D" id="1.25.40.20">
    <property type="entry name" value="Ankyrin repeat-containing domain"/>
    <property type="match status" value="3"/>
</dbReference>
<protein>
    <recommendedName>
        <fullName evidence="6">Heterokaryon incompatibility domain-containing protein</fullName>
    </recommendedName>
</protein>
<dbReference type="PANTHER" id="PTHR10622">
    <property type="entry name" value="HET DOMAIN-CONTAINING PROTEIN"/>
    <property type="match status" value="1"/>
</dbReference>
<dbReference type="PROSITE" id="PS50297">
    <property type="entry name" value="ANK_REP_REGION"/>
    <property type="match status" value="7"/>
</dbReference>
<feature type="domain" description="Heterokaryon incompatibility" evidence="2">
    <location>
        <begin position="22"/>
        <end position="106"/>
    </location>
</feature>
<organism evidence="4 5">
    <name type="scientific">Beauveria asiatica</name>
    <dbReference type="NCBI Taxonomy" id="1069075"/>
    <lineage>
        <taxon>Eukaryota</taxon>
        <taxon>Fungi</taxon>
        <taxon>Dikarya</taxon>
        <taxon>Ascomycota</taxon>
        <taxon>Pezizomycotina</taxon>
        <taxon>Sordariomycetes</taxon>
        <taxon>Hypocreomycetidae</taxon>
        <taxon>Hypocreales</taxon>
        <taxon>Cordycipitaceae</taxon>
        <taxon>Beauveria</taxon>
    </lineage>
</organism>
<feature type="repeat" description="ANK" evidence="1">
    <location>
        <begin position="558"/>
        <end position="590"/>
    </location>
</feature>
<dbReference type="PANTHER" id="PTHR10622:SF10">
    <property type="entry name" value="HET DOMAIN-CONTAINING PROTEIN"/>
    <property type="match status" value="1"/>
</dbReference>
<evidence type="ECO:0000259" key="2">
    <source>
        <dbReference type="Pfam" id="PF06985"/>
    </source>
</evidence>
<feature type="repeat" description="ANK" evidence="1">
    <location>
        <begin position="459"/>
        <end position="491"/>
    </location>
</feature>
<dbReference type="Pfam" id="PF12796">
    <property type="entry name" value="Ank_2"/>
    <property type="match status" value="3"/>
</dbReference>
<evidence type="ECO:0000313" key="4">
    <source>
        <dbReference type="EMBL" id="KAK8150597.1"/>
    </source>
</evidence>
<dbReference type="PRINTS" id="PR01415">
    <property type="entry name" value="ANKYRIN"/>
</dbReference>
<dbReference type="PROSITE" id="PS50088">
    <property type="entry name" value="ANK_REPEAT"/>
    <property type="match status" value="7"/>
</dbReference>
<keyword evidence="5" id="KW-1185">Reference proteome</keyword>
<dbReference type="InterPro" id="IPR036770">
    <property type="entry name" value="Ankyrin_rpt-contain_sf"/>
</dbReference>
<dbReference type="InterPro" id="IPR010730">
    <property type="entry name" value="HET"/>
</dbReference>
<dbReference type="InterPro" id="IPR058525">
    <property type="entry name" value="DUF8212"/>
</dbReference>
<dbReference type="Pfam" id="PF00023">
    <property type="entry name" value="Ank"/>
    <property type="match status" value="1"/>
</dbReference>
<reference evidence="4 5" key="1">
    <citation type="submission" date="2020-02" db="EMBL/GenBank/DDBJ databases">
        <title>Comparative genomics of the hypocrealean fungal genus Beauvera.</title>
        <authorList>
            <person name="Showalter D.N."/>
            <person name="Bushley K.E."/>
            <person name="Rehner S.A."/>
        </authorList>
    </citation>
    <scope>NUCLEOTIDE SEQUENCE [LARGE SCALE GENOMIC DNA]</scope>
    <source>
        <strain evidence="4 5">ARSEF4384</strain>
    </source>
</reference>
<dbReference type="EMBL" id="JAAHCF010000012">
    <property type="protein sequence ID" value="KAK8150597.1"/>
    <property type="molecule type" value="Genomic_DNA"/>
</dbReference>
<comment type="caution">
    <text evidence="4">The sequence shown here is derived from an EMBL/GenBank/DDBJ whole genome shotgun (WGS) entry which is preliminary data.</text>
</comment>
<feature type="repeat" description="ANK" evidence="1">
    <location>
        <begin position="492"/>
        <end position="524"/>
    </location>
</feature>
<evidence type="ECO:0000259" key="3">
    <source>
        <dbReference type="Pfam" id="PF26640"/>
    </source>
</evidence>
<dbReference type="Pfam" id="PF06985">
    <property type="entry name" value="HET"/>
    <property type="match status" value="1"/>
</dbReference>
<evidence type="ECO:0008006" key="6">
    <source>
        <dbReference type="Google" id="ProtNLM"/>
    </source>
</evidence>
<evidence type="ECO:0000256" key="1">
    <source>
        <dbReference type="PROSITE-ProRule" id="PRU00023"/>
    </source>
</evidence>
<feature type="domain" description="DUF8212" evidence="3">
    <location>
        <begin position="216"/>
        <end position="266"/>
    </location>
</feature>